<proteinExistence type="predicted"/>
<evidence type="ECO:0000313" key="1">
    <source>
        <dbReference type="EMBL" id="TAY53021.1"/>
    </source>
</evidence>
<accession>A0A7M3DWF0</accession>
<evidence type="ECO:0000313" key="2">
    <source>
        <dbReference type="Proteomes" id="UP000292974"/>
    </source>
</evidence>
<protein>
    <submittedName>
        <fullName evidence="1">Uncharacterized protein</fullName>
    </submittedName>
</protein>
<name>A0A7M3DWF0_RHILE</name>
<dbReference type="AlphaFoldDB" id="A0A7M3DWF0"/>
<dbReference type="SUPFAM" id="SSF101790">
    <property type="entry name" value="Aminomethyltransferase beta-barrel domain"/>
    <property type="match status" value="1"/>
</dbReference>
<comment type="caution">
    <text evidence="1">The sequence shown here is derived from an EMBL/GenBank/DDBJ whole genome shotgun (WGS) entry which is preliminary data.</text>
</comment>
<sequence>MDHGANLSADRVDGSFIIASAEQCHPDRPTGNRLNPTWSRQALALAMPRPDYASEGTKLKIKILGSTYNATVVGESPFDAWNAALRA</sequence>
<dbReference type="InterPro" id="IPR029043">
    <property type="entry name" value="GcvT/YgfZ_C"/>
</dbReference>
<dbReference type="Proteomes" id="UP000292974">
    <property type="component" value="Unassembled WGS sequence"/>
</dbReference>
<dbReference type="EMBL" id="SIOP01000001">
    <property type="protein sequence ID" value="TAY53021.1"/>
    <property type="molecule type" value="Genomic_DNA"/>
</dbReference>
<gene>
    <name evidence="1" type="ORF">ELH90_16025</name>
</gene>
<organism evidence="1 2">
    <name type="scientific">Rhizobium leguminosarum</name>
    <dbReference type="NCBI Taxonomy" id="384"/>
    <lineage>
        <taxon>Bacteria</taxon>
        <taxon>Pseudomonadati</taxon>
        <taxon>Pseudomonadota</taxon>
        <taxon>Alphaproteobacteria</taxon>
        <taxon>Hyphomicrobiales</taxon>
        <taxon>Rhizobiaceae</taxon>
        <taxon>Rhizobium/Agrobacterium group</taxon>
        <taxon>Rhizobium</taxon>
    </lineage>
</organism>
<reference evidence="1 2" key="1">
    <citation type="submission" date="2019-02" db="EMBL/GenBank/DDBJ databases">
        <title>The genomic architecture of introgression among sibling species of bacteria.</title>
        <authorList>
            <person name="Cavassim M.I.A."/>
            <person name="Moeskjaer S."/>
            <person name="Moslemi C."/>
            <person name="Fields B."/>
            <person name="Bachmann A."/>
            <person name="Vilhjalmsson B."/>
            <person name="Schierup M.H."/>
            <person name="Young J.P.W."/>
            <person name="Andersen S.U."/>
        </authorList>
    </citation>
    <scope>NUCLEOTIDE SEQUENCE [LARGE SCALE GENOMIC DNA]</scope>
    <source>
        <strain evidence="1 2">SM135B</strain>
    </source>
</reference>